<organism evidence="4">
    <name type="scientific">freshwater metagenome</name>
    <dbReference type="NCBI Taxonomy" id="449393"/>
    <lineage>
        <taxon>unclassified sequences</taxon>
        <taxon>metagenomes</taxon>
        <taxon>ecological metagenomes</taxon>
    </lineage>
</organism>
<accession>A0A6J7J0G0</accession>
<feature type="transmembrane region" description="Helical" evidence="2">
    <location>
        <begin position="82"/>
        <end position="106"/>
    </location>
</feature>
<keyword evidence="2" id="KW-0812">Transmembrane</keyword>
<proteinExistence type="predicted"/>
<evidence type="ECO:0000313" key="3">
    <source>
        <dbReference type="EMBL" id="CAB4323028.1"/>
    </source>
</evidence>
<evidence type="ECO:0000256" key="1">
    <source>
        <dbReference type="SAM" id="MobiDB-lite"/>
    </source>
</evidence>
<keyword evidence="2" id="KW-1133">Transmembrane helix</keyword>
<keyword evidence="2" id="KW-0472">Membrane</keyword>
<dbReference type="EMBL" id="CAFBNC010000042">
    <property type="protein sequence ID" value="CAB4936566.1"/>
    <property type="molecule type" value="Genomic_DNA"/>
</dbReference>
<feature type="region of interest" description="Disordered" evidence="1">
    <location>
        <begin position="1"/>
        <end position="26"/>
    </location>
</feature>
<evidence type="ECO:0000256" key="2">
    <source>
        <dbReference type="SAM" id="Phobius"/>
    </source>
</evidence>
<protein>
    <submittedName>
        <fullName evidence="4">Unannotated protein</fullName>
    </submittedName>
</protein>
<dbReference type="EMBL" id="CAEMXZ010000024">
    <property type="protein sequence ID" value="CAB4323028.1"/>
    <property type="molecule type" value="Genomic_DNA"/>
</dbReference>
<feature type="transmembrane region" description="Helical" evidence="2">
    <location>
        <begin position="42"/>
        <end position="62"/>
    </location>
</feature>
<name>A0A6J7J0G0_9ZZZZ</name>
<dbReference type="SUPFAM" id="SSF103473">
    <property type="entry name" value="MFS general substrate transporter"/>
    <property type="match status" value="1"/>
</dbReference>
<gene>
    <name evidence="3" type="ORF">UFOPK1392_00772</name>
    <name evidence="4" type="ORF">UFOPK3733_01007</name>
</gene>
<reference evidence="4" key="1">
    <citation type="submission" date="2020-05" db="EMBL/GenBank/DDBJ databases">
        <authorList>
            <person name="Chiriac C."/>
            <person name="Salcher M."/>
            <person name="Ghai R."/>
            <person name="Kavagutti S V."/>
        </authorList>
    </citation>
    <scope>NUCLEOTIDE SEQUENCE</scope>
</reference>
<evidence type="ECO:0000313" key="4">
    <source>
        <dbReference type="EMBL" id="CAB4936566.1"/>
    </source>
</evidence>
<dbReference type="AlphaFoldDB" id="A0A6J7J0G0"/>
<dbReference type="InterPro" id="IPR036259">
    <property type="entry name" value="MFS_trans_sf"/>
</dbReference>
<sequence>MTSARDSNDPEEEDSKPSSSSDPAVTFRDYPGFYGWLLRHPIVTCLTGAIGALSWGVILLITNPAGTSTSGDEYGPSAPLQGWVLVVAVLCFVLSGLCIAMLVVIIRYRRMMKQDMP</sequence>